<keyword evidence="8 10" id="KW-0472">Membrane</keyword>
<comment type="caution">
    <text evidence="14">The sequence shown here is derived from an EMBL/GenBank/DDBJ whole genome shotgun (WGS) entry which is preliminary data.</text>
</comment>
<dbReference type="Proteomes" id="UP000253792">
    <property type="component" value="Unassembled WGS sequence"/>
</dbReference>
<sequence>MHIGLSLILVVLFLAMNAFFVIAEFALVRVRKSQLELAVEQGKKGAKSAMYIAENVNQYLSACQLGITLASLALGWLGEPAFSALIRPLFEMLHLPEALISVVAVAVGYFIMTTLHVVVGELIPKSFAIFATERYALFTAGPLMAFYKITYPIMILFNGITNGVVRLTGHDPANEREVYTGDEIKLLIDESTESGLIDPEQNEFVDNIFDLGDKDAEAIMTPRTDLVCIDLEDSLEENMALVTRYKYTRYPVCRETKDRIVGFVHVKDLYLMQKGSTIDDLPVRTIEAVPESIPVAKLLQVLQEGSTKIAVVVDEHGGTAGIVTMTDIMEQIVGHVDDEYRHADSELVKKLTDDTMMIDGGMAVGDFVELIGFVPEDAEDCETLGGLIMDVLDRIPSEGESLTLEGKEATAKLTVVRMDRHRIDRVKLVLTPKPKQEEEE</sequence>
<dbReference type="PROSITE" id="PS51846">
    <property type="entry name" value="CNNM"/>
    <property type="match status" value="1"/>
</dbReference>
<dbReference type="CDD" id="cd04590">
    <property type="entry name" value="CBS_pair_CorC_HlyC_assoc"/>
    <property type="match status" value="1"/>
</dbReference>
<feature type="transmembrane region" description="Helical" evidence="11">
    <location>
        <begin position="98"/>
        <end position="123"/>
    </location>
</feature>
<evidence type="ECO:0000256" key="9">
    <source>
        <dbReference type="PROSITE-ProRule" id="PRU00703"/>
    </source>
</evidence>
<dbReference type="SMART" id="SM01091">
    <property type="entry name" value="CorC_HlyC"/>
    <property type="match status" value="1"/>
</dbReference>
<keyword evidence="4 10" id="KW-0812">Transmembrane</keyword>
<feature type="transmembrane region" description="Helical" evidence="11">
    <location>
        <begin position="59"/>
        <end position="78"/>
    </location>
</feature>
<dbReference type="Pfam" id="PF00571">
    <property type="entry name" value="CBS"/>
    <property type="match status" value="2"/>
</dbReference>
<dbReference type="RefSeq" id="WP_114620695.1">
    <property type="nucleotide sequence ID" value="NZ_PPTP01000004.1"/>
</dbReference>
<dbReference type="InterPro" id="IPR002550">
    <property type="entry name" value="CNNM"/>
</dbReference>
<keyword evidence="5" id="KW-0677">Repeat</keyword>
<proteinExistence type="inferred from homology"/>
<dbReference type="PANTHER" id="PTHR43099">
    <property type="entry name" value="UPF0053 PROTEIN YRKA"/>
    <property type="match status" value="1"/>
</dbReference>
<gene>
    <name evidence="14" type="ORF">C1880_06090</name>
</gene>
<dbReference type="InterPro" id="IPR016169">
    <property type="entry name" value="FAD-bd_PCMH_sub2"/>
</dbReference>
<evidence type="ECO:0000256" key="5">
    <source>
        <dbReference type="ARBA" id="ARBA00022737"/>
    </source>
</evidence>
<feature type="domain" description="CNNM transmembrane" evidence="13">
    <location>
        <begin position="1"/>
        <end position="201"/>
    </location>
</feature>
<keyword evidence="6 10" id="KW-1133">Transmembrane helix</keyword>
<evidence type="ECO:0000256" key="3">
    <source>
        <dbReference type="ARBA" id="ARBA00022475"/>
    </source>
</evidence>
<evidence type="ECO:0000313" key="15">
    <source>
        <dbReference type="Proteomes" id="UP000253792"/>
    </source>
</evidence>
<dbReference type="InterPro" id="IPR005170">
    <property type="entry name" value="Transptr-assoc_dom"/>
</dbReference>
<dbReference type="Pfam" id="PF03471">
    <property type="entry name" value="CorC_HlyC"/>
    <property type="match status" value="1"/>
</dbReference>
<keyword evidence="15" id="KW-1185">Reference proteome</keyword>
<dbReference type="PANTHER" id="PTHR43099:SF2">
    <property type="entry name" value="UPF0053 PROTEIN YRKA"/>
    <property type="match status" value="1"/>
</dbReference>
<dbReference type="GO" id="GO:0050660">
    <property type="term" value="F:flavin adenine dinucleotide binding"/>
    <property type="evidence" value="ECO:0007669"/>
    <property type="project" value="InterPro"/>
</dbReference>
<dbReference type="FunFam" id="3.10.580.10:FF:000002">
    <property type="entry name" value="Magnesium/cobalt efflux protein CorC"/>
    <property type="match status" value="1"/>
</dbReference>
<keyword evidence="3" id="KW-1003">Cell membrane</keyword>
<comment type="subcellular location">
    <subcellularLocation>
        <location evidence="1">Cell membrane</location>
        <topology evidence="1">Multi-pass membrane protein</topology>
    </subcellularLocation>
</comment>
<reference evidence="14 15" key="1">
    <citation type="journal article" date="2018" name="Elife">
        <title>Discovery and characterization of a prevalent human gut bacterial enzyme sufficient for the inactivation of a family of plant toxins.</title>
        <authorList>
            <person name="Koppel N."/>
            <person name="Bisanz J.E."/>
            <person name="Pandelia M.E."/>
            <person name="Turnbaugh P.J."/>
            <person name="Balskus E.P."/>
        </authorList>
    </citation>
    <scope>NUCLEOTIDE SEQUENCE [LARGE SCALE GENOMIC DNA]</scope>
    <source>
        <strain evidence="15">anaerobia AP69FAA</strain>
    </source>
</reference>
<evidence type="ECO:0000256" key="6">
    <source>
        <dbReference type="ARBA" id="ARBA00022989"/>
    </source>
</evidence>
<dbReference type="InterPro" id="IPR051676">
    <property type="entry name" value="UPF0053_domain"/>
</dbReference>
<dbReference type="SUPFAM" id="SSF56176">
    <property type="entry name" value="FAD-binding/transporter-associated domain-like"/>
    <property type="match status" value="1"/>
</dbReference>
<evidence type="ECO:0000256" key="2">
    <source>
        <dbReference type="ARBA" id="ARBA00006337"/>
    </source>
</evidence>
<dbReference type="SUPFAM" id="SSF54631">
    <property type="entry name" value="CBS-domain pair"/>
    <property type="match status" value="1"/>
</dbReference>
<feature type="domain" description="CBS" evidence="12">
    <location>
        <begin position="220"/>
        <end position="281"/>
    </location>
</feature>
<dbReference type="InterPro" id="IPR036318">
    <property type="entry name" value="FAD-bd_PCMH-like_sf"/>
</dbReference>
<evidence type="ECO:0000256" key="7">
    <source>
        <dbReference type="ARBA" id="ARBA00023122"/>
    </source>
</evidence>
<dbReference type="Gene3D" id="3.10.580.10">
    <property type="entry name" value="CBS-domain"/>
    <property type="match status" value="1"/>
</dbReference>
<dbReference type="AlphaFoldDB" id="A0A369L7Y4"/>
<accession>A0A369L7Y4</accession>
<dbReference type="InterPro" id="IPR000644">
    <property type="entry name" value="CBS_dom"/>
</dbReference>
<dbReference type="GO" id="GO:0005886">
    <property type="term" value="C:plasma membrane"/>
    <property type="evidence" value="ECO:0007669"/>
    <property type="project" value="UniProtKB-SubCell"/>
</dbReference>
<name>A0A369L7Y4_9ACTN</name>
<evidence type="ECO:0000256" key="4">
    <source>
        <dbReference type="ARBA" id="ARBA00022692"/>
    </source>
</evidence>
<dbReference type="Pfam" id="PF01595">
    <property type="entry name" value="CNNM"/>
    <property type="match status" value="1"/>
</dbReference>
<evidence type="ECO:0000313" key="14">
    <source>
        <dbReference type="EMBL" id="RDB55771.1"/>
    </source>
</evidence>
<evidence type="ECO:0000256" key="8">
    <source>
        <dbReference type="ARBA" id="ARBA00023136"/>
    </source>
</evidence>
<evidence type="ECO:0000259" key="13">
    <source>
        <dbReference type="PROSITE" id="PS51846"/>
    </source>
</evidence>
<dbReference type="Gene3D" id="3.30.465.10">
    <property type="match status" value="1"/>
</dbReference>
<evidence type="ECO:0000256" key="1">
    <source>
        <dbReference type="ARBA" id="ARBA00004651"/>
    </source>
</evidence>
<dbReference type="STRING" id="1034345.GCA_000236865_00777"/>
<evidence type="ECO:0000259" key="12">
    <source>
        <dbReference type="PROSITE" id="PS51371"/>
    </source>
</evidence>
<evidence type="ECO:0000256" key="10">
    <source>
        <dbReference type="PROSITE-ProRule" id="PRU01193"/>
    </source>
</evidence>
<dbReference type="EMBL" id="PPTP01000004">
    <property type="protein sequence ID" value="RDB55771.1"/>
    <property type="molecule type" value="Genomic_DNA"/>
</dbReference>
<keyword evidence="7 9" id="KW-0129">CBS domain</keyword>
<evidence type="ECO:0000256" key="11">
    <source>
        <dbReference type="SAM" id="Phobius"/>
    </source>
</evidence>
<dbReference type="OrthoDB" id="110231at2"/>
<feature type="transmembrane region" description="Helical" evidence="11">
    <location>
        <begin position="135"/>
        <end position="157"/>
    </location>
</feature>
<dbReference type="InterPro" id="IPR044751">
    <property type="entry name" value="Ion_transp-like_CBS"/>
</dbReference>
<dbReference type="PROSITE" id="PS51371">
    <property type="entry name" value="CBS"/>
    <property type="match status" value="2"/>
</dbReference>
<protein>
    <recommendedName>
        <fullName evidence="16">HlyC/CorC family transporter</fullName>
    </recommendedName>
</protein>
<feature type="domain" description="CBS" evidence="12">
    <location>
        <begin position="282"/>
        <end position="339"/>
    </location>
</feature>
<feature type="transmembrane region" description="Helical" evidence="11">
    <location>
        <begin position="6"/>
        <end position="27"/>
    </location>
</feature>
<organism evidence="14 15">
    <name type="scientific">Senegalimassilia anaerobia</name>
    <dbReference type="NCBI Taxonomy" id="1473216"/>
    <lineage>
        <taxon>Bacteria</taxon>
        <taxon>Bacillati</taxon>
        <taxon>Actinomycetota</taxon>
        <taxon>Coriobacteriia</taxon>
        <taxon>Coriobacteriales</taxon>
        <taxon>Coriobacteriaceae</taxon>
        <taxon>Senegalimassilia</taxon>
    </lineage>
</organism>
<comment type="similarity">
    <text evidence="2">Belongs to the UPF0053 family.</text>
</comment>
<dbReference type="InterPro" id="IPR046342">
    <property type="entry name" value="CBS_dom_sf"/>
</dbReference>
<evidence type="ECO:0008006" key="16">
    <source>
        <dbReference type="Google" id="ProtNLM"/>
    </source>
</evidence>